<dbReference type="InterPro" id="IPR005112">
    <property type="entry name" value="dDENN_dom"/>
</dbReference>
<feature type="region of interest" description="Disordered" evidence="10">
    <location>
        <begin position="921"/>
        <end position="965"/>
    </location>
</feature>
<dbReference type="SMART" id="SM00800">
    <property type="entry name" value="uDENN"/>
    <property type="match status" value="1"/>
</dbReference>
<dbReference type="InterPro" id="IPR057469">
    <property type="entry name" value="PH_MADD"/>
</dbReference>
<dbReference type="SMART" id="SM00799">
    <property type="entry name" value="DENN"/>
    <property type="match status" value="1"/>
</dbReference>
<dbReference type="GO" id="GO:0006915">
    <property type="term" value="P:apoptotic process"/>
    <property type="evidence" value="ECO:0007669"/>
    <property type="project" value="UniProtKB-KW"/>
</dbReference>
<dbReference type="PANTHER" id="PTHR13008:SF7">
    <property type="entry name" value="MAP KINASE-ACTIVATING DEATH DOMAIN PROTEIN"/>
    <property type="match status" value="1"/>
</dbReference>
<comment type="caution">
    <text evidence="12">The sequence shown here is derived from an EMBL/GenBank/DDBJ whole genome shotgun (WGS) entry which is preliminary data.</text>
</comment>
<evidence type="ECO:0000256" key="2">
    <source>
        <dbReference type="ARBA" id="ARBA00004496"/>
    </source>
</evidence>
<feature type="compositionally biased region" description="Acidic residues" evidence="10">
    <location>
        <begin position="700"/>
        <end position="710"/>
    </location>
</feature>
<feature type="region of interest" description="Disordered" evidence="10">
    <location>
        <begin position="1252"/>
        <end position="1310"/>
    </location>
</feature>
<dbReference type="InterPro" id="IPR043153">
    <property type="entry name" value="DENN_C"/>
</dbReference>
<feature type="compositionally biased region" description="Basic and acidic residues" evidence="10">
    <location>
        <begin position="1276"/>
        <end position="1289"/>
    </location>
</feature>
<dbReference type="InterPro" id="IPR037516">
    <property type="entry name" value="Tripartite_DENN"/>
</dbReference>
<dbReference type="Pfam" id="PF23629">
    <property type="entry name" value="Death_MADD"/>
    <property type="match status" value="1"/>
</dbReference>
<protein>
    <recommendedName>
        <fullName evidence="4">MAP kinase-activating death domain protein</fullName>
    </recommendedName>
</protein>
<evidence type="ECO:0000256" key="6">
    <source>
        <dbReference type="ARBA" id="ARBA00022490"/>
    </source>
</evidence>
<dbReference type="Pfam" id="PF03456">
    <property type="entry name" value="uDENN"/>
    <property type="match status" value="1"/>
</dbReference>
<evidence type="ECO:0000256" key="8">
    <source>
        <dbReference type="ARBA" id="ARBA00022703"/>
    </source>
</evidence>
<dbReference type="InterPro" id="IPR056574">
    <property type="entry name" value="Death_MADD"/>
</dbReference>
<feature type="region of interest" description="Disordered" evidence="10">
    <location>
        <begin position="1185"/>
        <end position="1221"/>
    </location>
</feature>
<evidence type="ECO:0000256" key="9">
    <source>
        <dbReference type="ARBA" id="ARBA00023136"/>
    </source>
</evidence>
<dbReference type="GO" id="GO:0042981">
    <property type="term" value="P:regulation of apoptotic process"/>
    <property type="evidence" value="ECO:0007669"/>
    <property type="project" value="TreeGrafter"/>
</dbReference>
<proteinExistence type="inferred from homology"/>
<evidence type="ECO:0000256" key="1">
    <source>
        <dbReference type="ARBA" id="ARBA00004236"/>
    </source>
</evidence>
<gene>
    <name evidence="12" type="ORF">NP493_94g05003</name>
</gene>
<evidence type="ECO:0000256" key="4">
    <source>
        <dbReference type="ARBA" id="ARBA00017868"/>
    </source>
</evidence>
<feature type="region of interest" description="Disordered" evidence="10">
    <location>
        <begin position="685"/>
        <end position="718"/>
    </location>
</feature>
<sequence length="1754" mass="195341">MTLRKPFFCPRLVDYIVIVGSRHPSRNNSVAQTPELLRRYPLEDHKDFLLPPDVVFFCQPEGCISIGHKRVGLQESTSFVFTLTDKDSGRMRYGICVNFYRPFEKKVSLNSKRAKVATRTLSTASTSTSGSEQMVLNIPKTDDAPKSPRTRRKQKTAGRVRNNTLTSLCLISHHPFFSKFRECLFVLRRLIEACNERSCSERIGGSRASIRNSVWSVLLGLVSEGVPSLVMHEVREIEMWILRLLSAPVCVPGKTKVEVSVLPRELRPPLLFALPDHTRFTLVDFPLHLPLELLGVDTCLRVLMCIVLENKVILMSRDYNALSMSVMAFVAMLYPLEYMFPIIPLLPTCMSSAEQLLLSPTPYIIGVPASFFLYKKDFQCPDDVWVVDLDSSKIIKPTCMREDLPPLPEPEGSVLKNHLCQVLEESYVCVEPVSPDQAIALASMSMTPQPIKNLDTFTSNPDTLHRHDNFVSTTGFNPLIYGNDVDSVDVATRVAMVRFFNSSNTLGNFSEHTRTLRLYPRPVVAFQLNSFLKSRPSSALFTTQLARTQAVEFFAEWALCPTNVVFLRVQTGVYDPLLIGDKAKWYSQALKKIEFCVYDDVSSTLGAALQMSLESRTDDVPTDESGSDSESAESTSSSYSSLSDFVIDIQNSDINGETPDLHSGSLMLMVDEACVFAPPSKLQVPDTSLSGTDSALSAPDSDDGSSDDSSESSSPTYSGDTSWFWCFKVDTGAICNDLNSHNLQSSPQEGAIKAGIEGHVFRYDSGRITPTRKDDTTVFKYDSGNVTPTRKDSHFSFSPTTARVDGHFKYDATNVSPKLSPKLQSRTKPQLTDSRRIENISESTSLKSIDSAYDTLNKKSDVGTARQRSFLRARSERQVTRNSGRIPPQRPPPPSPVALSKAVSIDKDVIFASRDTILLKKDPTGQDRHGKGQEVAPPVGRDTAHAHREAQESLGHRDTTGDTEKVPNITDLIDEINGYAQTASHTLSELFDGLNLPKTLEEATSPKTVRRKGNAKNTPTVPPKSTRPFAPLGNRKALVEKSGLVKHSANKKGREPPKQPIKERRNNTRSDNQQFLKDIISKVLEGQGVGWLKISRVKKLMEDENYRNFVVSRLNTSLDKKLTEDNPYIEDVAVTKPVFKGMLTMMKALSAGLEHTYHNHGIGGMGSAFMVLEILHTHYWEKEVSGESGRSDTSNPSLASSPYGSRESLSSVADSKPDSRSLHEEHMVAALGSPVIVNGDEFENIEVHNITIDTGSDSNNSNGHDSTGHNSKTQTKTKELSDTVRDDTLKSQPVSGSEFDRQYSSGYGSESGDMLRELVKNKELILKSVRRNNVSKCSSVDSDLSDGSTLMTSRKKRLNSLLTSKSHMSKGFRYHDGKLLNLSLPSPESNKTYLFELLVGKDRSWLWDHMQFWEDAFLDAVAQERDIIGMDQGPGEMMDRYSSLGDVERKRLEHDEDQLLSAMLFNMVAFMVMMRVSKNELRRKVRRLLGKSHIGLAASKEINNVLDQINNLHGNDIDLHPLTSRMMQKQSFTVHWGPDNTGDMLFMEVCDDCLILRSVTGAICDRWWYEKLVNMTYCPKTRVLCLWRKHEGMTQLNKFYTKKCKELYFTVKDAMEKAAARNNGKIPGPDLGGEFPVQDLRTGEGGLLQVCMEGIGLLFANSKLFIELSRIKKCFTQKGGIFVLEEFDPQNRKIVQRKYKSSMASQAALAFHRVVSIQLAAINAATNGDSGEELETVGGDCSNPVAAVPLAAPV</sequence>
<dbReference type="GO" id="GO:0005085">
    <property type="term" value="F:guanyl-nucleotide exchange factor activity"/>
    <property type="evidence" value="ECO:0007669"/>
    <property type="project" value="UniProtKB-KW"/>
</dbReference>
<evidence type="ECO:0000259" key="11">
    <source>
        <dbReference type="PROSITE" id="PS50211"/>
    </source>
</evidence>
<dbReference type="PANTHER" id="PTHR13008">
    <property type="entry name" value="MAP-KINASE ACTIVATING DEATH DOMAIN PROTEIN MADD /DENN/AEX-3 C.ELEGANS"/>
    <property type="match status" value="1"/>
</dbReference>
<feature type="domain" description="UDENN" evidence="11">
    <location>
        <begin position="15"/>
        <end position="565"/>
    </location>
</feature>
<dbReference type="Gene3D" id="3.30.450.200">
    <property type="match status" value="1"/>
</dbReference>
<dbReference type="InterPro" id="IPR039980">
    <property type="entry name" value="MADD"/>
</dbReference>
<dbReference type="Pfam" id="PF25328">
    <property type="entry name" value="PH_MADD"/>
    <property type="match status" value="1"/>
</dbReference>
<evidence type="ECO:0000256" key="3">
    <source>
        <dbReference type="ARBA" id="ARBA00005978"/>
    </source>
</evidence>
<dbReference type="GO" id="GO:0005886">
    <property type="term" value="C:plasma membrane"/>
    <property type="evidence" value="ECO:0007669"/>
    <property type="project" value="UniProtKB-SubCell"/>
</dbReference>
<keyword evidence="9" id="KW-0472">Membrane</keyword>
<keyword evidence="13" id="KW-1185">Reference proteome</keyword>
<feature type="compositionally biased region" description="Basic and acidic residues" evidence="10">
    <location>
        <begin position="921"/>
        <end position="932"/>
    </location>
</feature>
<dbReference type="InterPro" id="IPR005113">
    <property type="entry name" value="uDENN_dom"/>
</dbReference>
<feature type="compositionally biased region" description="Acidic residues" evidence="10">
    <location>
        <begin position="620"/>
        <end position="631"/>
    </location>
</feature>
<feature type="region of interest" description="Disordered" evidence="10">
    <location>
        <begin position="860"/>
        <end position="899"/>
    </location>
</feature>
<dbReference type="Pfam" id="PF02141">
    <property type="entry name" value="DENN"/>
    <property type="match status" value="1"/>
</dbReference>
<dbReference type="GO" id="GO:0032483">
    <property type="term" value="P:regulation of Rab protein signal transduction"/>
    <property type="evidence" value="ECO:0007669"/>
    <property type="project" value="TreeGrafter"/>
</dbReference>
<feature type="compositionally biased region" description="Basic and acidic residues" evidence="10">
    <location>
        <begin position="942"/>
        <end position="965"/>
    </location>
</feature>
<dbReference type="SMART" id="SM00801">
    <property type="entry name" value="dDENN"/>
    <property type="match status" value="1"/>
</dbReference>
<dbReference type="EMBL" id="JAODUO010000094">
    <property type="protein sequence ID" value="KAK2189915.1"/>
    <property type="molecule type" value="Genomic_DNA"/>
</dbReference>
<dbReference type="InterPro" id="IPR001194">
    <property type="entry name" value="cDENN_dom"/>
</dbReference>
<accession>A0AAD9P894</accession>
<dbReference type="GO" id="GO:0005829">
    <property type="term" value="C:cytosol"/>
    <property type="evidence" value="ECO:0007669"/>
    <property type="project" value="TreeGrafter"/>
</dbReference>
<dbReference type="Proteomes" id="UP001209878">
    <property type="component" value="Unassembled WGS sequence"/>
</dbReference>
<comment type="similarity">
    <text evidence="3">Belongs to the MADD family.</text>
</comment>
<keyword evidence="8" id="KW-0053">Apoptosis</keyword>
<feature type="compositionally biased region" description="Basic residues" evidence="10">
    <location>
        <begin position="148"/>
        <end position="157"/>
    </location>
</feature>
<evidence type="ECO:0000256" key="5">
    <source>
        <dbReference type="ARBA" id="ARBA00022475"/>
    </source>
</evidence>
<dbReference type="FunFam" id="3.40.50.11500:FF:000002">
    <property type="entry name" value="MAP kinase-activating death domain protein-like Protein"/>
    <property type="match status" value="1"/>
</dbReference>
<feature type="region of interest" description="Disordered" evidence="10">
    <location>
        <begin position="1001"/>
        <end position="1072"/>
    </location>
</feature>
<evidence type="ECO:0000313" key="13">
    <source>
        <dbReference type="Proteomes" id="UP001209878"/>
    </source>
</evidence>
<comment type="subcellular location">
    <subcellularLocation>
        <location evidence="1">Cell membrane</location>
    </subcellularLocation>
    <subcellularLocation>
        <location evidence="2">Cytoplasm</location>
    </subcellularLocation>
</comment>
<organism evidence="12 13">
    <name type="scientific">Ridgeia piscesae</name>
    <name type="common">Tubeworm</name>
    <dbReference type="NCBI Taxonomy" id="27915"/>
    <lineage>
        <taxon>Eukaryota</taxon>
        <taxon>Metazoa</taxon>
        <taxon>Spiralia</taxon>
        <taxon>Lophotrochozoa</taxon>
        <taxon>Annelida</taxon>
        <taxon>Polychaeta</taxon>
        <taxon>Sedentaria</taxon>
        <taxon>Canalipalpata</taxon>
        <taxon>Sabellida</taxon>
        <taxon>Siboglinidae</taxon>
        <taxon>Ridgeia</taxon>
    </lineage>
</organism>
<reference evidence="12" key="1">
    <citation type="journal article" date="2023" name="Mol. Biol. Evol.">
        <title>Third-Generation Sequencing Reveals the Adaptive Role of the Epigenome in Three Deep-Sea Polychaetes.</title>
        <authorList>
            <person name="Perez M."/>
            <person name="Aroh O."/>
            <person name="Sun Y."/>
            <person name="Lan Y."/>
            <person name="Juniper S.K."/>
            <person name="Young C.R."/>
            <person name="Angers B."/>
            <person name="Qian P.Y."/>
        </authorList>
    </citation>
    <scope>NUCLEOTIDE SEQUENCE</scope>
    <source>
        <strain evidence="12">R07B-5</strain>
    </source>
</reference>
<feature type="region of interest" description="Disordered" evidence="10">
    <location>
        <begin position="614"/>
        <end position="637"/>
    </location>
</feature>
<feature type="compositionally biased region" description="Basic and acidic residues" evidence="10">
    <location>
        <begin position="1052"/>
        <end position="1068"/>
    </location>
</feature>
<feature type="compositionally biased region" description="Low complexity" evidence="10">
    <location>
        <begin position="1253"/>
        <end position="1271"/>
    </location>
</feature>
<dbReference type="Gene3D" id="3.40.50.11500">
    <property type="match status" value="1"/>
</dbReference>
<feature type="region of interest" description="Disordered" evidence="10">
    <location>
        <begin position="138"/>
        <end position="157"/>
    </location>
</feature>
<keyword evidence="6" id="KW-0963">Cytoplasm</keyword>
<evidence type="ECO:0000256" key="7">
    <source>
        <dbReference type="ARBA" id="ARBA00022658"/>
    </source>
</evidence>
<evidence type="ECO:0000313" key="12">
    <source>
        <dbReference type="EMBL" id="KAK2189915.1"/>
    </source>
</evidence>
<dbReference type="PROSITE" id="PS50211">
    <property type="entry name" value="DENN"/>
    <property type="match status" value="1"/>
</dbReference>
<keyword evidence="7" id="KW-0344">Guanine-nucleotide releasing factor</keyword>
<evidence type="ECO:0000256" key="10">
    <source>
        <dbReference type="SAM" id="MobiDB-lite"/>
    </source>
</evidence>
<keyword evidence="5" id="KW-1003">Cell membrane</keyword>
<name>A0AAD9P894_RIDPI</name>
<feature type="compositionally biased region" description="Polar residues" evidence="10">
    <location>
        <begin position="1191"/>
        <end position="1213"/>
    </location>
</feature>